<dbReference type="GO" id="GO:0004497">
    <property type="term" value="F:monooxygenase activity"/>
    <property type="evidence" value="ECO:0007669"/>
    <property type="project" value="UniProtKB-KW"/>
</dbReference>
<organism evidence="5 6">
    <name type="scientific">Geodia barretti</name>
    <name type="common">Barrett's horny sponge</name>
    <dbReference type="NCBI Taxonomy" id="519541"/>
    <lineage>
        <taxon>Eukaryota</taxon>
        <taxon>Metazoa</taxon>
        <taxon>Porifera</taxon>
        <taxon>Demospongiae</taxon>
        <taxon>Heteroscleromorpha</taxon>
        <taxon>Tetractinellida</taxon>
        <taxon>Astrophorina</taxon>
        <taxon>Geodiidae</taxon>
        <taxon>Geodia</taxon>
    </lineage>
</organism>
<feature type="domain" description="Luciferase-like" evidence="4">
    <location>
        <begin position="15"/>
        <end position="315"/>
    </location>
</feature>
<keyword evidence="6" id="KW-1185">Reference proteome</keyword>
<sequence>MQDSVPANSANGPVRFGIFDWIDANGASVADLYEERLKFIEYADSAGFYCYHMAEHQGTPLGMAPSPSVFLSAIAQRTKNIRFGPLVYPLPFYNPLRLVEEICMLDQLSRGRLEVGVGRGISAYELDFFDINVDDSRDMFREALDIVIMGLKEGKISYEGEHYTFRDVTLPIQPWQRPYPPLWYPTANPDSIRWIASEGISTVTHYPPMETMREHIDLYKSVWAENLDRPDRLNAHEPDPKYGVTRHIYVAETDGQALKEAKEAFSDFIANFNHLRILNGDDTGRTNFLADFEGRMADGLHIVGSPETATNTLRDHLSITGSNYFVGSFFFGTLSAEQTLNSLQLFAEQVMPHFDWVAP</sequence>
<keyword evidence="2" id="KW-0560">Oxidoreductase</keyword>
<dbReference type="SUPFAM" id="SSF51679">
    <property type="entry name" value="Bacterial luciferase-like"/>
    <property type="match status" value="1"/>
</dbReference>
<dbReference type="Proteomes" id="UP001174909">
    <property type="component" value="Unassembled WGS sequence"/>
</dbReference>
<protein>
    <submittedName>
        <fullName evidence="5">Uncharacterized protein y4wF</fullName>
    </submittedName>
</protein>
<evidence type="ECO:0000256" key="2">
    <source>
        <dbReference type="ARBA" id="ARBA00023002"/>
    </source>
</evidence>
<dbReference type="InterPro" id="IPR050766">
    <property type="entry name" value="Bact_Lucif_Oxidored"/>
</dbReference>
<dbReference type="AlphaFoldDB" id="A0AA35S7X2"/>
<dbReference type="GO" id="GO:0005829">
    <property type="term" value="C:cytosol"/>
    <property type="evidence" value="ECO:0007669"/>
    <property type="project" value="TreeGrafter"/>
</dbReference>
<accession>A0AA35S7X2</accession>
<comment type="caution">
    <text evidence="5">The sequence shown here is derived from an EMBL/GenBank/DDBJ whole genome shotgun (WGS) entry which is preliminary data.</text>
</comment>
<evidence type="ECO:0000313" key="5">
    <source>
        <dbReference type="EMBL" id="CAI8023776.1"/>
    </source>
</evidence>
<dbReference type="InterPro" id="IPR011251">
    <property type="entry name" value="Luciferase-like_dom"/>
</dbReference>
<dbReference type="GO" id="GO:0016705">
    <property type="term" value="F:oxidoreductase activity, acting on paired donors, with incorporation or reduction of molecular oxygen"/>
    <property type="evidence" value="ECO:0007669"/>
    <property type="project" value="InterPro"/>
</dbReference>
<dbReference type="Gene3D" id="3.20.20.30">
    <property type="entry name" value="Luciferase-like domain"/>
    <property type="match status" value="1"/>
</dbReference>
<keyword evidence="3" id="KW-0503">Monooxygenase</keyword>
<reference evidence="5" key="1">
    <citation type="submission" date="2023-03" db="EMBL/GenBank/DDBJ databases">
        <authorList>
            <person name="Steffen K."/>
            <person name="Cardenas P."/>
        </authorList>
    </citation>
    <scope>NUCLEOTIDE SEQUENCE</scope>
</reference>
<evidence type="ECO:0000256" key="1">
    <source>
        <dbReference type="ARBA" id="ARBA00022630"/>
    </source>
</evidence>
<gene>
    <name evidence="5" type="ORF">GBAR_LOCUS13877</name>
</gene>
<dbReference type="InterPro" id="IPR036661">
    <property type="entry name" value="Luciferase-like_sf"/>
</dbReference>
<dbReference type="PANTHER" id="PTHR30137:SF16">
    <property type="entry name" value="BLL0895 PROTEIN"/>
    <property type="match status" value="1"/>
</dbReference>
<proteinExistence type="predicted"/>
<evidence type="ECO:0000259" key="4">
    <source>
        <dbReference type="Pfam" id="PF00296"/>
    </source>
</evidence>
<dbReference type="Pfam" id="PF00296">
    <property type="entry name" value="Bac_luciferase"/>
    <property type="match status" value="1"/>
</dbReference>
<dbReference type="EMBL" id="CASHTH010002030">
    <property type="protein sequence ID" value="CAI8023776.1"/>
    <property type="molecule type" value="Genomic_DNA"/>
</dbReference>
<evidence type="ECO:0000313" key="6">
    <source>
        <dbReference type="Proteomes" id="UP001174909"/>
    </source>
</evidence>
<dbReference type="PANTHER" id="PTHR30137">
    <property type="entry name" value="LUCIFERASE-LIKE MONOOXYGENASE"/>
    <property type="match status" value="1"/>
</dbReference>
<keyword evidence="1" id="KW-0285">Flavoprotein</keyword>
<name>A0AA35S7X2_GEOBA</name>
<evidence type="ECO:0000256" key="3">
    <source>
        <dbReference type="ARBA" id="ARBA00023033"/>
    </source>
</evidence>